<dbReference type="STRING" id="1195760.SAMN05444281_0617"/>
<name>A0A1M5SZR1_9FLAO</name>
<accession>A0A1M5SZR1</accession>
<reference evidence="2" key="1">
    <citation type="submission" date="2016-11" db="EMBL/GenBank/DDBJ databases">
        <authorList>
            <person name="Varghese N."/>
            <person name="Submissions S."/>
        </authorList>
    </citation>
    <scope>NUCLEOTIDE SEQUENCE [LARGE SCALE GENOMIC DNA]</scope>
    <source>
        <strain evidence="2">DSM 100572</strain>
    </source>
</reference>
<dbReference type="InterPro" id="IPR020018">
    <property type="entry name" value="Motility-assoc_lipoprot_GldH"/>
</dbReference>
<dbReference type="NCBIfam" id="TIGR03511">
    <property type="entry name" value="GldH_lipo"/>
    <property type="match status" value="1"/>
</dbReference>
<organism evidence="1 2">
    <name type="scientific">Wenyingzhuangia marina</name>
    <dbReference type="NCBI Taxonomy" id="1195760"/>
    <lineage>
        <taxon>Bacteria</taxon>
        <taxon>Pseudomonadati</taxon>
        <taxon>Bacteroidota</taxon>
        <taxon>Flavobacteriia</taxon>
        <taxon>Flavobacteriales</taxon>
        <taxon>Flavobacteriaceae</taxon>
        <taxon>Wenyingzhuangia</taxon>
    </lineage>
</organism>
<evidence type="ECO:0000313" key="1">
    <source>
        <dbReference type="EMBL" id="SHH43962.1"/>
    </source>
</evidence>
<dbReference type="Proteomes" id="UP000184109">
    <property type="component" value="Unassembled WGS sequence"/>
</dbReference>
<sequence length="165" mass="19451">MGLQRVNKIIYFIFVFLCISCDSDKKYDTYQAMDNSVWRLEEPVVFEVDIEDTNSQQNVFLNVRTDTDYPYRNLYVISKMTLPNGAILQDTLEYEMADAFGNWLGDGMTDVKDNKLYYLEKYKFTKKGTYRFEFYQAMRKRGEIEGVQELNGVTDVGLRIEKIQD</sequence>
<protein>
    <submittedName>
        <fullName evidence="1">Protein involved in gliding motility GldH</fullName>
    </submittedName>
</protein>
<dbReference type="AlphaFoldDB" id="A0A1M5SZR1"/>
<dbReference type="EMBL" id="FQXQ01000001">
    <property type="protein sequence ID" value="SHH43962.1"/>
    <property type="molecule type" value="Genomic_DNA"/>
</dbReference>
<evidence type="ECO:0000313" key="2">
    <source>
        <dbReference type="Proteomes" id="UP000184109"/>
    </source>
</evidence>
<gene>
    <name evidence="1" type="ORF">SAMN05444281_0617</name>
</gene>
<dbReference type="Pfam" id="PF14109">
    <property type="entry name" value="GldH_lipo"/>
    <property type="match status" value="1"/>
</dbReference>
<proteinExistence type="predicted"/>
<keyword evidence="2" id="KW-1185">Reference proteome</keyword>